<keyword evidence="8 10" id="KW-0503">Monooxygenase</keyword>
<evidence type="ECO:0000256" key="2">
    <source>
        <dbReference type="ARBA" id="ARBA00005179"/>
    </source>
</evidence>
<comment type="pathway">
    <text evidence="2">Secondary metabolite biosynthesis.</text>
</comment>
<keyword evidence="4 9" id="KW-0349">Heme</keyword>
<comment type="similarity">
    <text evidence="3 10">Belongs to the cytochrome P450 family.</text>
</comment>
<dbReference type="GO" id="GO:0005506">
    <property type="term" value="F:iron ion binding"/>
    <property type="evidence" value="ECO:0007669"/>
    <property type="project" value="InterPro"/>
</dbReference>
<organism evidence="11 12">
    <name type="scientific">Sanghuangporus baumii</name>
    <name type="common">Phellinus baumii</name>
    <dbReference type="NCBI Taxonomy" id="108892"/>
    <lineage>
        <taxon>Eukaryota</taxon>
        <taxon>Fungi</taxon>
        <taxon>Dikarya</taxon>
        <taxon>Basidiomycota</taxon>
        <taxon>Agaricomycotina</taxon>
        <taxon>Agaricomycetes</taxon>
        <taxon>Hymenochaetales</taxon>
        <taxon>Hymenochaetaceae</taxon>
        <taxon>Sanghuangporus</taxon>
    </lineage>
</organism>
<dbReference type="Gene3D" id="1.10.630.10">
    <property type="entry name" value="Cytochrome P450"/>
    <property type="match status" value="1"/>
</dbReference>
<name>A0A9Q5I0C4_SANBA</name>
<comment type="cofactor">
    <cofactor evidence="1 9">
        <name>heme</name>
        <dbReference type="ChEBI" id="CHEBI:30413"/>
    </cofactor>
</comment>
<dbReference type="GO" id="GO:0020037">
    <property type="term" value="F:heme binding"/>
    <property type="evidence" value="ECO:0007669"/>
    <property type="project" value="InterPro"/>
</dbReference>
<dbReference type="CDD" id="cd11065">
    <property type="entry name" value="CYP64-like"/>
    <property type="match status" value="1"/>
</dbReference>
<evidence type="ECO:0000313" key="11">
    <source>
        <dbReference type="EMBL" id="OCB89189.1"/>
    </source>
</evidence>
<proteinExistence type="inferred from homology"/>
<keyword evidence="7 9" id="KW-0408">Iron</keyword>
<dbReference type="SUPFAM" id="SSF48264">
    <property type="entry name" value="Cytochrome P450"/>
    <property type="match status" value="1"/>
</dbReference>
<dbReference type="OrthoDB" id="2789670at2759"/>
<dbReference type="PRINTS" id="PR00463">
    <property type="entry name" value="EP450I"/>
</dbReference>
<dbReference type="InterPro" id="IPR002401">
    <property type="entry name" value="Cyt_P450_E_grp-I"/>
</dbReference>
<dbReference type="EMBL" id="LNZH02000163">
    <property type="protein sequence ID" value="OCB89189.1"/>
    <property type="molecule type" value="Genomic_DNA"/>
</dbReference>
<evidence type="ECO:0000256" key="1">
    <source>
        <dbReference type="ARBA" id="ARBA00001971"/>
    </source>
</evidence>
<dbReference type="InterPro" id="IPR050364">
    <property type="entry name" value="Cytochrome_P450_fung"/>
</dbReference>
<evidence type="ECO:0000256" key="7">
    <source>
        <dbReference type="ARBA" id="ARBA00023004"/>
    </source>
</evidence>
<dbReference type="PANTHER" id="PTHR46300:SF7">
    <property type="entry name" value="P450, PUTATIVE (EUROFUNG)-RELATED"/>
    <property type="match status" value="1"/>
</dbReference>
<dbReference type="InterPro" id="IPR036396">
    <property type="entry name" value="Cyt_P450_sf"/>
</dbReference>
<sequence length="539" mass="61281">MSHKVLLDVKRAMAPYKTWDWEQVSYRTCSGPLSLISPHACINIHSPEHCSFPPGPKGLPLVGNIFDMPSSEEWVKAREWGEKYGDLVMVKNFGTRYLFVNSYEAAFDLLEKRGNKYSSRPVIPMFELEEWTWFTAVMPYGEEHRHSRQFLHQFFHKAATSRFHEVQVTSTHKLLLAILENPAKFAEHLHYSAGELIIRIGYGYQAKAKNDPYIELAERALHAATEAEGFFLVNALPILKYLPEWFPGAHFLNTAKIGRELSRQMRSRIFAMAKKLIENGKALTSMTSTLLEQNTDIDGQVTHEDLIARTVGTIYIAGTDTTSSVLVKFIQAMVLYPETMRQGQAELDKVIGMDTLPTMDDRPKLPYINAICKELLRYQPTAPLAIAHYTTEDDYYNGFYIPAGTIILPNVWAMLMDPKTYPEPDKFKPDRWLPSDGAKQPLQSNKMAFGFGRRICPGRHFAEDSIFIQVASILAVFDIQMAVDANGDPIVPKEEYISAFIRKPMPFKCKITPRSDRSAELIQRAIELISPVHETPKAN</sequence>
<dbReference type="Pfam" id="PF00067">
    <property type="entry name" value="p450"/>
    <property type="match status" value="1"/>
</dbReference>
<keyword evidence="5 9" id="KW-0479">Metal-binding</keyword>
<gene>
    <name evidence="11" type="ORF">A7U60_g3675</name>
</gene>
<dbReference type="InterPro" id="IPR001128">
    <property type="entry name" value="Cyt_P450"/>
</dbReference>
<evidence type="ECO:0000256" key="8">
    <source>
        <dbReference type="ARBA" id="ARBA00023033"/>
    </source>
</evidence>
<dbReference type="InterPro" id="IPR017972">
    <property type="entry name" value="Cyt_P450_CS"/>
</dbReference>
<keyword evidence="6 10" id="KW-0560">Oxidoreductase</keyword>
<dbReference type="PROSITE" id="PS00086">
    <property type="entry name" value="CYTOCHROME_P450"/>
    <property type="match status" value="1"/>
</dbReference>
<protein>
    <submittedName>
        <fullName evidence="11">Cytochrome P450</fullName>
    </submittedName>
</protein>
<dbReference type="PRINTS" id="PR00385">
    <property type="entry name" value="P450"/>
</dbReference>
<dbReference type="AlphaFoldDB" id="A0A9Q5I0C4"/>
<dbReference type="GO" id="GO:0016705">
    <property type="term" value="F:oxidoreductase activity, acting on paired donors, with incorporation or reduction of molecular oxygen"/>
    <property type="evidence" value="ECO:0007669"/>
    <property type="project" value="InterPro"/>
</dbReference>
<evidence type="ECO:0000256" key="6">
    <source>
        <dbReference type="ARBA" id="ARBA00023002"/>
    </source>
</evidence>
<dbReference type="PANTHER" id="PTHR46300">
    <property type="entry name" value="P450, PUTATIVE (EUROFUNG)-RELATED-RELATED"/>
    <property type="match status" value="1"/>
</dbReference>
<reference evidence="11" key="1">
    <citation type="submission" date="2016-06" db="EMBL/GenBank/DDBJ databases">
        <title>Draft Genome sequence of the fungus Inonotus baumii.</title>
        <authorList>
            <person name="Zhu H."/>
            <person name="Lin W."/>
        </authorList>
    </citation>
    <scope>NUCLEOTIDE SEQUENCE</scope>
    <source>
        <strain evidence="11">821</strain>
    </source>
</reference>
<comment type="caution">
    <text evidence="11">The sequence shown here is derived from an EMBL/GenBank/DDBJ whole genome shotgun (WGS) entry which is preliminary data.</text>
</comment>
<accession>A0A9Q5I0C4</accession>
<evidence type="ECO:0000256" key="9">
    <source>
        <dbReference type="PIRSR" id="PIRSR602401-1"/>
    </source>
</evidence>
<keyword evidence="12" id="KW-1185">Reference proteome</keyword>
<evidence type="ECO:0000256" key="5">
    <source>
        <dbReference type="ARBA" id="ARBA00022723"/>
    </source>
</evidence>
<evidence type="ECO:0000313" key="12">
    <source>
        <dbReference type="Proteomes" id="UP000757232"/>
    </source>
</evidence>
<evidence type="ECO:0000256" key="10">
    <source>
        <dbReference type="RuleBase" id="RU000461"/>
    </source>
</evidence>
<evidence type="ECO:0000256" key="4">
    <source>
        <dbReference type="ARBA" id="ARBA00022617"/>
    </source>
</evidence>
<evidence type="ECO:0000256" key="3">
    <source>
        <dbReference type="ARBA" id="ARBA00010617"/>
    </source>
</evidence>
<feature type="binding site" description="axial binding residue" evidence="9">
    <location>
        <position position="456"/>
    </location>
    <ligand>
        <name>heme</name>
        <dbReference type="ChEBI" id="CHEBI:30413"/>
    </ligand>
    <ligandPart>
        <name>Fe</name>
        <dbReference type="ChEBI" id="CHEBI:18248"/>
    </ligandPart>
</feature>
<dbReference type="GO" id="GO:0004497">
    <property type="term" value="F:monooxygenase activity"/>
    <property type="evidence" value="ECO:0007669"/>
    <property type="project" value="UniProtKB-KW"/>
</dbReference>
<dbReference type="Proteomes" id="UP000757232">
    <property type="component" value="Unassembled WGS sequence"/>
</dbReference>